<dbReference type="Gene3D" id="1.10.260.40">
    <property type="entry name" value="lambda repressor-like DNA-binding domains"/>
    <property type="match status" value="1"/>
</dbReference>
<dbReference type="EMBL" id="SNSQ01000035">
    <property type="protein sequence ID" value="TEU41579.1"/>
    <property type="molecule type" value="Genomic_DNA"/>
</dbReference>
<dbReference type="InterPro" id="IPR010982">
    <property type="entry name" value="Lambda_DNA-bd_dom_sf"/>
</dbReference>
<protein>
    <recommendedName>
        <fullName evidence="3">XRE family transcriptional regulator</fullName>
    </recommendedName>
</protein>
<dbReference type="SUPFAM" id="SSF47413">
    <property type="entry name" value="lambda repressor-like DNA-binding domains"/>
    <property type="match status" value="1"/>
</dbReference>
<gene>
    <name evidence="1" type="ORF">E3D37_26535</name>
</gene>
<evidence type="ECO:0000313" key="1">
    <source>
        <dbReference type="EMBL" id="TEU41579.1"/>
    </source>
</evidence>
<dbReference type="AlphaFoldDB" id="A0AAX2RHM3"/>
<dbReference type="RefSeq" id="WP_134256797.1">
    <property type="nucleotide sequence ID" value="NZ_SNSG01000032.1"/>
</dbReference>
<dbReference type="GO" id="GO:0003677">
    <property type="term" value="F:DNA binding"/>
    <property type="evidence" value="ECO:0007669"/>
    <property type="project" value="InterPro"/>
</dbReference>
<reference evidence="1 2" key="1">
    <citation type="submission" date="2019-03" db="EMBL/GenBank/DDBJ databases">
        <title>Burkholderia cepacia outbreak.</title>
        <authorList>
            <person name="Farzana R."/>
            <person name="Walsh T.R."/>
        </authorList>
    </citation>
    <scope>NUCLEOTIDE SEQUENCE [LARGE SCALE GENOMIC DNA]</scope>
    <source>
        <strain evidence="2">d13</strain>
    </source>
</reference>
<accession>A0AAX2RHM3</accession>
<sequence length="120" mass="13201">MDEAPGSVACAPDKASSYFQVKTAGEMPINQPGLNGVSWYAPRIFIRIMSNSDQQSFLKAAKEQLGLTWDELAQASGINARALKTYRMPETSKDHRPLPDLARAAIARLLEVPKRSQKNA</sequence>
<name>A0AAX2RHM3_BURCE</name>
<dbReference type="Proteomes" id="UP000298234">
    <property type="component" value="Unassembled WGS sequence"/>
</dbReference>
<evidence type="ECO:0008006" key="3">
    <source>
        <dbReference type="Google" id="ProtNLM"/>
    </source>
</evidence>
<organism evidence="1 2">
    <name type="scientific">Burkholderia cepacia</name>
    <name type="common">Pseudomonas cepacia</name>
    <dbReference type="NCBI Taxonomy" id="292"/>
    <lineage>
        <taxon>Bacteria</taxon>
        <taxon>Pseudomonadati</taxon>
        <taxon>Pseudomonadota</taxon>
        <taxon>Betaproteobacteria</taxon>
        <taxon>Burkholderiales</taxon>
        <taxon>Burkholderiaceae</taxon>
        <taxon>Burkholderia</taxon>
        <taxon>Burkholderia cepacia complex</taxon>
    </lineage>
</organism>
<comment type="caution">
    <text evidence="1">The sequence shown here is derived from an EMBL/GenBank/DDBJ whole genome shotgun (WGS) entry which is preliminary data.</text>
</comment>
<proteinExistence type="predicted"/>
<evidence type="ECO:0000313" key="2">
    <source>
        <dbReference type="Proteomes" id="UP000298234"/>
    </source>
</evidence>